<evidence type="ECO:0000256" key="4">
    <source>
        <dbReference type="ARBA" id="ARBA00022448"/>
    </source>
</evidence>
<keyword evidence="7" id="KW-0762">Sugar transport</keyword>
<dbReference type="NCBIfam" id="TIGR00410">
    <property type="entry name" value="lacE"/>
    <property type="match status" value="1"/>
</dbReference>
<feature type="modified residue" description="Phosphocysteine; by EIIA" evidence="16">
    <location>
        <position position="8"/>
    </location>
</feature>
<dbReference type="EMBL" id="ADKX01000034">
    <property type="protein sequence ID" value="EFW04635.1"/>
    <property type="molecule type" value="Genomic_DNA"/>
</dbReference>
<evidence type="ECO:0000256" key="17">
    <source>
        <dbReference type="SAM" id="Phobius"/>
    </source>
</evidence>
<keyword evidence="6" id="KW-0597">Phosphoprotein</keyword>
<evidence type="ECO:0000313" key="21">
    <source>
        <dbReference type="Proteomes" id="UP000003157"/>
    </source>
</evidence>
<accession>E7GBA0</accession>
<dbReference type="HOGENOM" id="CLU_029688_1_0_9"/>
<feature type="domain" description="PTS EIIB type-3" evidence="18">
    <location>
        <begin position="1"/>
        <end position="106"/>
    </location>
</feature>
<dbReference type="Pfam" id="PF02378">
    <property type="entry name" value="PTS_EIIC"/>
    <property type="match status" value="1"/>
</dbReference>
<keyword evidence="12 17" id="KW-1133">Transmembrane helix</keyword>
<dbReference type="InterPro" id="IPR036095">
    <property type="entry name" value="PTS_EIIB-like_sf"/>
</dbReference>
<evidence type="ECO:0000256" key="14">
    <source>
        <dbReference type="ARBA" id="ARBA00029639"/>
    </source>
</evidence>
<evidence type="ECO:0000259" key="18">
    <source>
        <dbReference type="PROSITE" id="PS51100"/>
    </source>
</evidence>
<dbReference type="GeneID" id="78229980"/>
<dbReference type="RefSeq" id="WP_008789141.1">
    <property type="nucleotide sequence ID" value="NZ_AKCB01000001.1"/>
</dbReference>
<dbReference type="STRING" id="100884.GCA_000269565_02142"/>
<dbReference type="GO" id="GO:0005886">
    <property type="term" value="C:plasma membrane"/>
    <property type="evidence" value="ECO:0007669"/>
    <property type="project" value="UniProtKB-SubCell"/>
</dbReference>
<organism evidence="20 21">
    <name type="scientific">Coprobacillus cateniformis</name>
    <dbReference type="NCBI Taxonomy" id="100884"/>
    <lineage>
        <taxon>Bacteria</taxon>
        <taxon>Bacillati</taxon>
        <taxon>Bacillota</taxon>
        <taxon>Erysipelotrichia</taxon>
        <taxon>Erysipelotrichales</taxon>
        <taxon>Coprobacillaceae</taxon>
        <taxon>Coprobacillus</taxon>
    </lineage>
</organism>
<evidence type="ECO:0000256" key="11">
    <source>
        <dbReference type="ARBA" id="ARBA00022777"/>
    </source>
</evidence>
<feature type="transmembrane region" description="Helical" evidence="17">
    <location>
        <begin position="141"/>
        <end position="162"/>
    </location>
</feature>
<evidence type="ECO:0000256" key="5">
    <source>
        <dbReference type="ARBA" id="ARBA00022475"/>
    </source>
</evidence>
<name>E7GBA0_9FIRM</name>
<keyword evidence="21" id="KW-1185">Reference proteome</keyword>
<keyword evidence="13 17" id="KW-0472">Membrane</keyword>
<keyword evidence="9" id="KW-0598">Phosphotransferase system</keyword>
<feature type="transmembrane region" description="Helical" evidence="17">
    <location>
        <begin position="473"/>
        <end position="502"/>
    </location>
</feature>
<evidence type="ECO:0000256" key="9">
    <source>
        <dbReference type="ARBA" id="ARBA00022683"/>
    </source>
</evidence>
<keyword evidence="10 17" id="KW-0812">Transmembrane</keyword>
<dbReference type="PROSITE" id="PS51100">
    <property type="entry name" value="PTS_EIIB_TYPE_3"/>
    <property type="match status" value="1"/>
</dbReference>
<dbReference type="eggNOG" id="COG1455">
    <property type="taxonomic scope" value="Bacteria"/>
</dbReference>
<proteinExistence type="predicted"/>
<evidence type="ECO:0000256" key="6">
    <source>
        <dbReference type="ARBA" id="ARBA00022553"/>
    </source>
</evidence>
<keyword evidence="11" id="KW-0418">Kinase</keyword>
<dbReference type="InterPro" id="IPR003501">
    <property type="entry name" value="PTS_EIIB_2/3"/>
</dbReference>
<feature type="transmembrane region" description="Helical" evidence="17">
    <location>
        <begin position="238"/>
        <end position="256"/>
    </location>
</feature>
<evidence type="ECO:0000256" key="10">
    <source>
        <dbReference type="ARBA" id="ARBA00022692"/>
    </source>
</evidence>
<evidence type="ECO:0000256" key="7">
    <source>
        <dbReference type="ARBA" id="ARBA00022597"/>
    </source>
</evidence>
<sequence length="528" mass="56891">MKRILLCCAAGMSSSILVKKMRLAAKEHEIDVVIAAVSGNQVPLYVSKVDVILVAPALVYEFERIKKIAAPYKVRVFLIGREDYGQMNGEIILLKLLNKIEQMKQEEIKMGSFTSIIESKLMPIAVKLGSNRFLTIIRNSMVASMALLIIGSIATLLANIPYEPVAHFLAPANNFFNTISSCTTGVMGLFTAASMGFYASDELGTKPFQTAVTTVSAFLITQYDAETGLNVAGFGSSGLFTALVVGFTVVYTLHFFEEKNIAIKMPEGVPPAVSDSFSALLPATAILSVWTFISVVLGFDVNAQVQTLMSPVSSLIASPWGYGIYHMLCGLVFFCGINSAVVCNVAYPFIVANGAANEAAVLAGNAPIFATTYGTDTMIWAGGTGATIGLVLLMTFIAKSKYFKTLGRMSVGPGIFNINEPVIFGAPIAFNPIFFIPFVFLPGLLATSTVLLMEAGIIAMPTIGMVPWTLPPGLIGFFMTGGAISTTVWSILIVVITIVVYYPFFRVADKQQYEKELQESKELDNQTI</sequence>
<reference evidence="20 21" key="1">
    <citation type="submission" date="2010-12" db="EMBL/GenBank/DDBJ databases">
        <title>The Genome Sequence of Coprobacillus sp. strain 29_1.</title>
        <authorList>
            <consortium name="The Broad Institute Genome Sequencing Platform"/>
            <person name="Earl A."/>
            <person name="Ward D."/>
            <person name="Feldgarden M."/>
            <person name="Gevers D."/>
            <person name="Daigneault M."/>
            <person name="Sibley C.D."/>
            <person name="White A."/>
            <person name="Strauss J."/>
            <person name="Allen-Vercoe E."/>
            <person name="Young S.K."/>
            <person name="Zeng Q."/>
            <person name="Gargeya S."/>
            <person name="Fitzgerald M."/>
            <person name="Haas B."/>
            <person name="Abouelleil A."/>
            <person name="Alvarado L."/>
            <person name="Arachchi H.M."/>
            <person name="Berlin A."/>
            <person name="Brown A."/>
            <person name="Chapman S.B."/>
            <person name="Chen Z."/>
            <person name="Dunbar C."/>
            <person name="Freedman E."/>
            <person name="Gearin G."/>
            <person name="Gellesch M."/>
            <person name="Goldberg J."/>
            <person name="Griggs A."/>
            <person name="Gujja S."/>
            <person name="Heilman E."/>
            <person name="Heiman D."/>
            <person name="Howarth C."/>
            <person name="Larson L."/>
            <person name="Lui A."/>
            <person name="MacDonald P.J.P."/>
            <person name="Mehta T."/>
            <person name="Montmayeur A."/>
            <person name="Murphy C."/>
            <person name="Neiman D."/>
            <person name="Pearson M."/>
            <person name="Priest M."/>
            <person name="Roberts A."/>
            <person name="Saif S."/>
            <person name="Shea T."/>
            <person name="Shenoy N."/>
            <person name="Sisk P."/>
            <person name="Stolte C."/>
            <person name="Sykes S."/>
            <person name="White J."/>
            <person name="Yandava C."/>
            <person name="Nusbaum C."/>
            <person name="Birren B."/>
        </authorList>
    </citation>
    <scope>NUCLEOTIDE SEQUENCE [LARGE SCALE GENOMIC DNA]</scope>
    <source>
        <strain evidence="20 21">29_1</strain>
    </source>
</reference>
<dbReference type="Proteomes" id="UP000003157">
    <property type="component" value="Unassembled WGS sequence"/>
</dbReference>
<dbReference type="PANTHER" id="PTHR33989:SF4">
    <property type="entry name" value="PTS SYSTEM N,N'-DIACETYLCHITOBIOSE-SPECIFIC EIIC COMPONENT"/>
    <property type="match status" value="1"/>
</dbReference>
<evidence type="ECO:0000256" key="3">
    <source>
        <dbReference type="ARBA" id="ARBA00020834"/>
    </source>
</evidence>
<dbReference type="GO" id="GO:0008982">
    <property type="term" value="F:protein-N(PI)-phosphohistidine-sugar phosphotransferase activity"/>
    <property type="evidence" value="ECO:0007669"/>
    <property type="project" value="InterPro"/>
</dbReference>
<dbReference type="AlphaFoldDB" id="E7GBA0"/>
<feature type="transmembrane region" description="Helical" evidence="17">
    <location>
        <begin position="174"/>
        <end position="199"/>
    </location>
</feature>
<protein>
    <recommendedName>
        <fullName evidence="3">PTS system lactose-specific EIICB component</fullName>
        <ecNumber evidence="2">2.7.1.207</ecNumber>
    </recommendedName>
    <alternativeName>
        <fullName evidence="14">EIICB-Lac</fullName>
    </alternativeName>
</protein>
<feature type="domain" description="PTS EIIC type-3" evidence="19">
    <location>
        <begin position="117"/>
        <end position="504"/>
    </location>
</feature>
<keyword evidence="5" id="KW-1003">Cell membrane</keyword>
<dbReference type="InterPro" id="IPR051088">
    <property type="entry name" value="PTS_Sugar-EIIC/EIIB"/>
</dbReference>
<evidence type="ECO:0000259" key="19">
    <source>
        <dbReference type="PROSITE" id="PS51105"/>
    </source>
</evidence>
<dbReference type="GO" id="GO:0016301">
    <property type="term" value="F:kinase activity"/>
    <property type="evidence" value="ECO:0007669"/>
    <property type="project" value="UniProtKB-KW"/>
</dbReference>
<evidence type="ECO:0000256" key="8">
    <source>
        <dbReference type="ARBA" id="ARBA00022679"/>
    </source>
</evidence>
<comment type="subcellular location">
    <subcellularLocation>
        <location evidence="1">Cell membrane</location>
        <topology evidence="1">Multi-pass membrane protein</topology>
    </subcellularLocation>
</comment>
<dbReference type="GO" id="GO:1901264">
    <property type="term" value="P:carbohydrate derivative transport"/>
    <property type="evidence" value="ECO:0007669"/>
    <property type="project" value="TreeGrafter"/>
</dbReference>
<dbReference type="Pfam" id="PF02302">
    <property type="entry name" value="PTS_IIB"/>
    <property type="match status" value="1"/>
</dbReference>
<dbReference type="InterPro" id="IPR004501">
    <property type="entry name" value="PTS_EIIC_3"/>
</dbReference>
<evidence type="ECO:0000256" key="1">
    <source>
        <dbReference type="ARBA" id="ARBA00004651"/>
    </source>
</evidence>
<gene>
    <name evidence="20" type="ORF">HMPREF9488_02041</name>
</gene>
<evidence type="ECO:0000313" key="20">
    <source>
        <dbReference type="EMBL" id="EFW04635.1"/>
    </source>
</evidence>
<keyword evidence="8" id="KW-0808">Transferase</keyword>
<dbReference type="CDD" id="cd05564">
    <property type="entry name" value="PTS_IIB_chitobiose_lichenan"/>
    <property type="match status" value="1"/>
</dbReference>
<dbReference type="InterPro" id="IPR003352">
    <property type="entry name" value="PTS_EIIC"/>
</dbReference>
<feature type="transmembrane region" description="Helical" evidence="17">
    <location>
        <begin position="379"/>
        <end position="398"/>
    </location>
</feature>
<dbReference type="SUPFAM" id="SSF52794">
    <property type="entry name" value="PTS system IIB component-like"/>
    <property type="match status" value="1"/>
</dbReference>
<dbReference type="EC" id="2.7.1.207" evidence="2"/>
<comment type="caution">
    <text evidence="20">The sequence shown here is derived from an EMBL/GenBank/DDBJ whole genome shotgun (WGS) entry which is preliminary data.</text>
</comment>
<dbReference type="PROSITE" id="PS51105">
    <property type="entry name" value="PTS_EIIC_TYPE_3"/>
    <property type="match status" value="1"/>
</dbReference>
<evidence type="ECO:0000256" key="13">
    <source>
        <dbReference type="ARBA" id="ARBA00023136"/>
    </source>
</evidence>
<feature type="transmembrane region" description="Helical" evidence="17">
    <location>
        <begin position="433"/>
        <end position="453"/>
    </location>
</feature>
<feature type="transmembrane region" description="Helical" evidence="17">
    <location>
        <begin position="319"/>
        <end position="343"/>
    </location>
</feature>
<evidence type="ECO:0000256" key="15">
    <source>
        <dbReference type="ARBA" id="ARBA00048444"/>
    </source>
</evidence>
<dbReference type="GO" id="GO:0009401">
    <property type="term" value="P:phosphoenolpyruvate-dependent sugar phosphotransferase system"/>
    <property type="evidence" value="ECO:0007669"/>
    <property type="project" value="UniProtKB-KW"/>
</dbReference>
<comment type="catalytic activity">
    <reaction evidence="15">
        <text>lactose(out) + N(pros)-phospho-L-histidyl-[protein] = lactose 6-phosphate(in) + L-histidyl-[protein]</text>
        <dbReference type="Rhea" id="RHEA:42400"/>
        <dbReference type="Rhea" id="RHEA-COMP:9745"/>
        <dbReference type="Rhea" id="RHEA-COMP:9746"/>
        <dbReference type="ChEBI" id="CHEBI:17716"/>
        <dbReference type="ChEBI" id="CHEBI:29979"/>
        <dbReference type="ChEBI" id="CHEBI:64837"/>
        <dbReference type="ChEBI" id="CHEBI:79080"/>
        <dbReference type="EC" id="2.7.1.207"/>
    </reaction>
</comment>
<dbReference type="OrthoDB" id="1641940at2"/>
<dbReference type="Gene3D" id="3.40.50.2300">
    <property type="match status" value="1"/>
</dbReference>
<feature type="transmembrane region" description="Helical" evidence="17">
    <location>
        <begin position="277"/>
        <end position="299"/>
    </location>
</feature>
<evidence type="ECO:0000256" key="16">
    <source>
        <dbReference type="PROSITE-ProRule" id="PRU00423"/>
    </source>
</evidence>
<dbReference type="PANTHER" id="PTHR33989">
    <property type="match status" value="1"/>
</dbReference>
<dbReference type="InterPro" id="IPR013012">
    <property type="entry name" value="PTS_EIIB_3"/>
</dbReference>
<dbReference type="eggNOG" id="COG1440">
    <property type="taxonomic scope" value="Bacteria"/>
</dbReference>
<keyword evidence="4" id="KW-0813">Transport</keyword>
<evidence type="ECO:0000256" key="12">
    <source>
        <dbReference type="ARBA" id="ARBA00022989"/>
    </source>
</evidence>
<evidence type="ECO:0000256" key="2">
    <source>
        <dbReference type="ARBA" id="ARBA00012802"/>
    </source>
</evidence>